<dbReference type="STRING" id="1293598.IV56_GL001634"/>
<evidence type="ECO:0000256" key="7">
    <source>
        <dbReference type="RuleBase" id="RU363032"/>
    </source>
</evidence>
<dbReference type="InterPro" id="IPR000515">
    <property type="entry name" value="MetI-like"/>
</dbReference>
<feature type="transmembrane region" description="Helical" evidence="7">
    <location>
        <begin position="56"/>
        <end position="78"/>
    </location>
</feature>
<evidence type="ECO:0000256" key="3">
    <source>
        <dbReference type="ARBA" id="ARBA00022475"/>
    </source>
</evidence>
<feature type="transmembrane region" description="Helical" evidence="7">
    <location>
        <begin position="161"/>
        <end position="188"/>
    </location>
</feature>
<comment type="caution">
    <text evidence="9">The sequence shown here is derived from an EMBL/GenBank/DDBJ whole genome shotgun (WGS) entry which is preliminary data.</text>
</comment>
<keyword evidence="4 7" id="KW-0812">Transmembrane</keyword>
<keyword evidence="5 7" id="KW-1133">Transmembrane helix</keyword>
<organism evidence="9 10">
    <name type="scientific">Lacticaseibacillus saniviri JCM 17471 = DSM 24301</name>
    <dbReference type="NCBI Taxonomy" id="1293598"/>
    <lineage>
        <taxon>Bacteria</taxon>
        <taxon>Bacillati</taxon>
        <taxon>Bacillota</taxon>
        <taxon>Bacilli</taxon>
        <taxon>Lactobacillales</taxon>
        <taxon>Lactobacillaceae</taxon>
        <taxon>Lacticaseibacillus</taxon>
    </lineage>
</organism>
<dbReference type="AlphaFoldDB" id="A0A0R2MRQ6"/>
<keyword evidence="6 7" id="KW-0472">Membrane</keyword>
<comment type="subcellular location">
    <subcellularLocation>
        <location evidence="1 7">Cell membrane</location>
        <topology evidence="1 7">Multi-pass membrane protein</topology>
    </subcellularLocation>
</comment>
<dbReference type="CDD" id="cd06261">
    <property type="entry name" value="TM_PBP2"/>
    <property type="match status" value="1"/>
</dbReference>
<dbReference type="SUPFAM" id="SSF161098">
    <property type="entry name" value="MetI-like"/>
    <property type="match status" value="1"/>
</dbReference>
<evidence type="ECO:0000256" key="6">
    <source>
        <dbReference type="ARBA" id="ARBA00023136"/>
    </source>
</evidence>
<accession>A0A0R2MRQ6</accession>
<evidence type="ECO:0000256" key="1">
    <source>
        <dbReference type="ARBA" id="ARBA00004651"/>
    </source>
</evidence>
<gene>
    <name evidence="9" type="ORF">IV56_GL001634</name>
</gene>
<feature type="transmembrane region" description="Helical" evidence="7">
    <location>
        <begin position="90"/>
        <end position="112"/>
    </location>
</feature>
<dbReference type="RefSeq" id="WP_056993073.1">
    <property type="nucleotide sequence ID" value="NZ_JQCE01000042.1"/>
</dbReference>
<evidence type="ECO:0000259" key="8">
    <source>
        <dbReference type="PROSITE" id="PS50928"/>
    </source>
</evidence>
<evidence type="ECO:0000256" key="2">
    <source>
        <dbReference type="ARBA" id="ARBA00022448"/>
    </source>
</evidence>
<sequence>MAKKIRSLLYALIVLHLLWWLAAVIVNRPILPAPTVVYALLPSLLTQMGWHIYFSLYRLFWSLLWAMVIGTLTGIIIVRFPRVGAWVDPLVYFTYPIPKIALLPVVMLLMGLGDASKITMITLIVVFQVIITVRDYVAAIPESIYQSLNILNATRFERFRYVTWPASLSGIISAFRLALGTAIATLFFTEVYGTQFGLGYFIMDAWYRLDYPAMYGGIIVISLVAFILFGLLNLAERYLVKWQK</sequence>
<dbReference type="PROSITE" id="PS50928">
    <property type="entry name" value="ABC_TM1"/>
    <property type="match status" value="1"/>
</dbReference>
<dbReference type="Gene3D" id="1.10.3720.10">
    <property type="entry name" value="MetI-like"/>
    <property type="match status" value="1"/>
</dbReference>
<protein>
    <submittedName>
        <fullName evidence="9">ABC transporter transmembrane protein</fullName>
    </submittedName>
</protein>
<dbReference type="GO" id="GO:0005886">
    <property type="term" value="C:plasma membrane"/>
    <property type="evidence" value="ECO:0007669"/>
    <property type="project" value="UniProtKB-SubCell"/>
</dbReference>
<dbReference type="PANTHER" id="PTHR30151:SF20">
    <property type="entry name" value="ABC TRANSPORTER PERMEASE PROTEIN HI_0355-RELATED"/>
    <property type="match status" value="1"/>
</dbReference>
<feature type="domain" description="ABC transmembrane type-1" evidence="8">
    <location>
        <begin position="52"/>
        <end position="236"/>
    </location>
</feature>
<reference evidence="9 10" key="1">
    <citation type="journal article" date="2015" name="Genome Announc.">
        <title>Expanding the biotechnology potential of lactobacilli through comparative genomics of 213 strains and associated genera.</title>
        <authorList>
            <person name="Sun Z."/>
            <person name="Harris H.M."/>
            <person name="McCann A."/>
            <person name="Guo C."/>
            <person name="Argimon S."/>
            <person name="Zhang W."/>
            <person name="Yang X."/>
            <person name="Jeffery I.B."/>
            <person name="Cooney J.C."/>
            <person name="Kagawa T.F."/>
            <person name="Liu W."/>
            <person name="Song Y."/>
            <person name="Salvetti E."/>
            <person name="Wrobel A."/>
            <person name="Rasinkangas P."/>
            <person name="Parkhill J."/>
            <person name="Rea M.C."/>
            <person name="O'Sullivan O."/>
            <person name="Ritari J."/>
            <person name="Douillard F.P."/>
            <person name="Paul Ross R."/>
            <person name="Yang R."/>
            <person name="Briner A.E."/>
            <person name="Felis G.E."/>
            <person name="de Vos W.M."/>
            <person name="Barrangou R."/>
            <person name="Klaenhammer T.R."/>
            <person name="Caufield P.W."/>
            <person name="Cui Y."/>
            <person name="Zhang H."/>
            <person name="O'Toole P.W."/>
        </authorList>
    </citation>
    <scope>NUCLEOTIDE SEQUENCE [LARGE SCALE GENOMIC DNA]</scope>
    <source>
        <strain evidence="9 10">DSM 24301</strain>
    </source>
</reference>
<evidence type="ECO:0000313" key="10">
    <source>
        <dbReference type="Proteomes" id="UP000050969"/>
    </source>
</evidence>
<dbReference type="EMBL" id="JQCE01000042">
    <property type="protein sequence ID" value="KRO16273.1"/>
    <property type="molecule type" value="Genomic_DNA"/>
</dbReference>
<dbReference type="Pfam" id="PF00528">
    <property type="entry name" value="BPD_transp_1"/>
    <property type="match status" value="1"/>
</dbReference>
<evidence type="ECO:0000256" key="5">
    <source>
        <dbReference type="ARBA" id="ARBA00022989"/>
    </source>
</evidence>
<evidence type="ECO:0000256" key="4">
    <source>
        <dbReference type="ARBA" id="ARBA00022692"/>
    </source>
</evidence>
<keyword evidence="10" id="KW-1185">Reference proteome</keyword>
<feature type="transmembrane region" description="Helical" evidence="7">
    <location>
        <begin position="213"/>
        <end position="235"/>
    </location>
</feature>
<proteinExistence type="inferred from homology"/>
<keyword evidence="3" id="KW-1003">Cell membrane</keyword>
<comment type="similarity">
    <text evidence="7">Belongs to the binding-protein-dependent transport system permease family.</text>
</comment>
<dbReference type="PANTHER" id="PTHR30151">
    <property type="entry name" value="ALKANE SULFONATE ABC TRANSPORTER-RELATED, MEMBRANE SUBUNIT"/>
    <property type="match status" value="1"/>
</dbReference>
<name>A0A0R2MRQ6_9LACO</name>
<keyword evidence="2 7" id="KW-0813">Transport</keyword>
<evidence type="ECO:0000313" key="9">
    <source>
        <dbReference type="EMBL" id="KRO16273.1"/>
    </source>
</evidence>
<dbReference type="InterPro" id="IPR035906">
    <property type="entry name" value="MetI-like_sf"/>
</dbReference>
<dbReference type="GO" id="GO:0055085">
    <property type="term" value="P:transmembrane transport"/>
    <property type="evidence" value="ECO:0007669"/>
    <property type="project" value="InterPro"/>
</dbReference>
<dbReference type="PATRIC" id="fig|1293598.4.peg.1703"/>
<dbReference type="Proteomes" id="UP000050969">
    <property type="component" value="Unassembled WGS sequence"/>
</dbReference>